<dbReference type="RefSeq" id="XP_032330325.1">
    <property type="nucleotide sequence ID" value="XM_032474434.1"/>
</dbReference>
<dbReference type="PROSITE" id="PS50853">
    <property type="entry name" value="FN3"/>
    <property type="match status" value="1"/>
</dbReference>
<evidence type="ECO:0000256" key="8">
    <source>
        <dbReference type="SAM" id="Phobius"/>
    </source>
</evidence>
<keyword evidence="7" id="KW-0325">Glycoprotein</keyword>
<dbReference type="Gene3D" id="2.60.40.10">
    <property type="entry name" value="Immunoglobulins"/>
    <property type="match status" value="2"/>
</dbReference>
<evidence type="ECO:0000256" key="5">
    <source>
        <dbReference type="ARBA" id="ARBA00023136"/>
    </source>
</evidence>
<feature type="domain" description="Fibronectin type-III" evidence="9">
    <location>
        <begin position="200"/>
        <end position="300"/>
    </location>
</feature>
<keyword evidence="10" id="KW-1185">Reference proteome</keyword>
<dbReference type="InterPro" id="IPR013783">
    <property type="entry name" value="Ig-like_fold"/>
</dbReference>
<dbReference type="GO" id="GO:0004896">
    <property type="term" value="F:cytokine receptor activity"/>
    <property type="evidence" value="ECO:0007669"/>
    <property type="project" value="InterPro"/>
</dbReference>
<evidence type="ECO:0000256" key="1">
    <source>
        <dbReference type="ARBA" id="ARBA00004479"/>
    </source>
</evidence>
<protein>
    <submittedName>
        <fullName evidence="11">Granulocyte-macrophage colony-stimulating factor receptor subunit alpha isoform X5</fullName>
    </submittedName>
</protein>
<dbReference type="InterPro" id="IPR003532">
    <property type="entry name" value="Short_hematopoietin_rcpt_2_CS"/>
</dbReference>
<dbReference type="FunFam" id="2.60.40.10:FF:001515">
    <property type="entry name" value="Colony stimulating factor 2 receptor alpha subunit"/>
    <property type="match status" value="1"/>
</dbReference>
<evidence type="ECO:0000256" key="6">
    <source>
        <dbReference type="ARBA" id="ARBA00023170"/>
    </source>
</evidence>
<dbReference type="PANTHER" id="PTHR23037:SF46">
    <property type="entry name" value="INTERLEUKIN 5 RECEPTOR SUBUNIT ALPHA"/>
    <property type="match status" value="1"/>
</dbReference>
<dbReference type="SUPFAM" id="SSF49265">
    <property type="entry name" value="Fibronectin type III"/>
    <property type="match status" value="2"/>
</dbReference>
<dbReference type="AlphaFoldDB" id="A0A8B8SKE6"/>
<dbReference type="GeneID" id="102511890"/>
<gene>
    <name evidence="11" type="primary">CSF2RA</name>
</gene>
<sequence>MLLQMVDHPSFYRCIIFLCVCVCVCVCLCVCLSVCACVCDIFFIRSPMHGHLICFHILATVNNAAMNVRIQLSLRDPGFNSFGCTLRKGIAGSSGKEGTAAQNFSCLVYNADFMNCTWAKGHAAPDDVQYFLYIRNSTRKGERECPHYLTDAGTNVGCHLQDLSGLTSYNYFLVNGTSRETGIQFFDSILLLKEIERYSPPHNITVNCNESHCLVRWEKPRTRKNWSNREFQYQLDIWRRSNSGHSENQLIVVSGDSENRYNFPSPEPRGTQMVKIRTADARRAHWGDWSQPIQFGSEEPESSLVLVYVLVVLGTLAGGLACGCLFKRFLGSHSLFPPIPRIRDKLKDDHQIDHQGPAHLTRPGRATSPHCLQLRAVPPSADPSLRCLSPRLSCARRLHASTRSPARISVLNPHGCRSRGP</sequence>
<evidence type="ECO:0000256" key="4">
    <source>
        <dbReference type="ARBA" id="ARBA00022989"/>
    </source>
</evidence>
<dbReference type="PROSITE" id="PS01356">
    <property type="entry name" value="HEMATOPO_REC_S_F2"/>
    <property type="match status" value="1"/>
</dbReference>
<evidence type="ECO:0000256" key="3">
    <source>
        <dbReference type="ARBA" id="ARBA00022729"/>
    </source>
</evidence>
<evidence type="ECO:0000256" key="7">
    <source>
        <dbReference type="ARBA" id="ARBA00023180"/>
    </source>
</evidence>
<evidence type="ECO:0000259" key="9">
    <source>
        <dbReference type="PROSITE" id="PS50853"/>
    </source>
</evidence>
<dbReference type="Pfam" id="PF09240">
    <property type="entry name" value="IL6Ra-bind"/>
    <property type="match status" value="1"/>
</dbReference>
<dbReference type="GO" id="GO:0009897">
    <property type="term" value="C:external side of plasma membrane"/>
    <property type="evidence" value="ECO:0007669"/>
    <property type="project" value="TreeGrafter"/>
</dbReference>
<dbReference type="InterPro" id="IPR015321">
    <property type="entry name" value="TypeI_recpt_CBD"/>
</dbReference>
<organism evidence="10 11">
    <name type="scientific">Camelus ferus</name>
    <name type="common">Wild bactrian camel</name>
    <name type="synonym">Camelus bactrianus ferus</name>
    <dbReference type="NCBI Taxonomy" id="419612"/>
    <lineage>
        <taxon>Eukaryota</taxon>
        <taxon>Metazoa</taxon>
        <taxon>Chordata</taxon>
        <taxon>Craniata</taxon>
        <taxon>Vertebrata</taxon>
        <taxon>Euteleostomi</taxon>
        <taxon>Mammalia</taxon>
        <taxon>Eutheria</taxon>
        <taxon>Laurasiatheria</taxon>
        <taxon>Artiodactyla</taxon>
        <taxon>Tylopoda</taxon>
        <taxon>Camelidae</taxon>
        <taxon>Camelus</taxon>
    </lineage>
</organism>
<keyword evidence="6 11" id="KW-0675">Receptor</keyword>
<feature type="transmembrane region" description="Helical" evidence="8">
    <location>
        <begin position="305"/>
        <end position="326"/>
    </location>
</feature>
<dbReference type="PANTHER" id="PTHR23037">
    <property type="entry name" value="CYTOKINE RECEPTOR"/>
    <property type="match status" value="1"/>
</dbReference>
<evidence type="ECO:0000313" key="11">
    <source>
        <dbReference type="RefSeq" id="XP_032330325.1"/>
    </source>
</evidence>
<keyword evidence="3" id="KW-0732">Signal</keyword>
<dbReference type="Proteomes" id="UP000694856">
    <property type="component" value="Chromosome X"/>
</dbReference>
<keyword evidence="2 8" id="KW-0812">Transmembrane</keyword>
<keyword evidence="4 8" id="KW-1133">Transmembrane helix</keyword>
<dbReference type="FunFam" id="2.60.40.10:FF:001087">
    <property type="entry name" value="Colony stimulating factor 2 receptor alpha subunit"/>
    <property type="match status" value="1"/>
</dbReference>
<reference evidence="11" key="1">
    <citation type="submission" date="2025-08" db="UniProtKB">
        <authorList>
            <consortium name="RefSeq"/>
        </authorList>
    </citation>
    <scope>IDENTIFICATION</scope>
    <source>
        <tissue evidence="11">Ear skin</tissue>
    </source>
</reference>
<name>A0A8B8SKE6_CAMFR</name>
<keyword evidence="5 8" id="KW-0472">Membrane</keyword>
<evidence type="ECO:0000313" key="10">
    <source>
        <dbReference type="Proteomes" id="UP000694856"/>
    </source>
</evidence>
<proteinExistence type="predicted"/>
<dbReference type="InterPro" id="IPR003961">
    <property type="entry name" value="FN3_dom"/>
</dbReference>
<evidence type="ECO:0000256" key="2">
    <source>
        <dbReference type="ARBA" id="ARBA00022692"/>
    </source>
</evidence>
<dbReference type="CTD" id="1438"/>
<comment type="subcellular location">
    <subcellularLocation>
        <location evidence="1">Membrane</location>
        <topology evidence="1">Single-pass type I membrane protein</topology>
    </subcellularLocation>
</comment>
<accession>A0A8B8SKE6</accession>
<dbReference type="InterPro" id="IPR036116">
    <property type="entry name" value="FN3_sf"/>
</dbReference>